<keyword evidence="2" id="KW-1185">Reference proteome</keyword>
<accession>A0A5J9WLK9</accession>
<organism evidence="1 2">
    <name type="scientific">Eragrostis curvula</name>
    <name type="common">weeping love grass</name>
    <dbReference type="NCBI Taxonomy" id="38414"/>
    <lineage>
        <taxon>Eukaryota</taxon>
        <taxon>Viridiplantae</taxon>
        <taxon>Streptophyta</taxon>
        <taxon>Embryophyta</taxon>
        <taxon>Tracheophyta</taxon>
        <taxon>Spermatophyta</taxon>
        <taxon>Magnoliopsida</taxon>
        <taxon>Liliopsida</taxon>
        <taxon>Poales</taxon>
        <taxon>Poaceae</taxon>
        <taxon>PACMAD clade</taxon>
        <taxon>Chloridoideae</taxon>
        <taxon>Eragrostideae</taxon>
        <taxon>Eragrostidinae</taxon>
        <taxon>Eragrostis</taxon>
    </lineage>
</organism>
<name>A0A5J9WLK9_9POAL</name>
<sequence>MGCAGDGGDVVHTNVCAGGVFTDMIAGTNAAAVNQYVDTSYSSEPAATELDEIFRSIGTTGCDHSDMSQSSCTDMEGLNWNHHIQQGQSVVQNHLGVPYTYWLQFLFQIQLEVPEENRTPPQGASPG</sequence>
<dbReference type="Gramene" id="TVU48806">
    <property type="protein sequence ID" value="TVU48806"/>
    <property type="gene ID" value="EJB05_00081"/>
</dbReference>
<proteinExistence type="predicted"/>
<reference evidence="1 2" key="1">
    <citation type="journal article" date="2019" name="Sci. Rep.">
        <title>A high-quality genome of Eragrostis curvula grass provides insights into Poaceae evolution and supports new strategies to enhance forage quality.</title>
        <authorList>
            <person name="Carballo J."/>
            <person name="Santos B.A.C.M."/>
            <person name="Zappacosta D."/>
            <person name="Garbus I."/>
            <person name="Selva J.P."/>
            <person name="Gallo C.A."/>
            <person name="Diaz A."/>
            <person name="Albertini E."/>
            <person name="Caccamo M."/>
            <person name="Echenique V."/>
        </authorList>
    </citation>
    <scope>NUCLEOTIDE SEQUENCE [LARGE SCALE GENOMIC DNA]</scope>
    <source>
        <strain evidence="2">cv. Victoria</strain>
        <tissue evidence="1">Leaf</tissue>
    </source>
</reference>
<protein>
    <submittedName>
        <fullName evidence="1">Uncharacterized protein</fullName>
    </submittedName>
</protein>
<feature type="non-terminal residue" evidence="1">
    <location>
        <position position="1"/>
    </location>
</feature>
<dbReference type="AlphaFoldDB" id="A0A5J9WLK9"/>
<evidence type="ECO:0000313" key="1">
    <source>
        <dbReference type="EMBL" id="TVU48806.1"/>
    </source>
</evidence>
<gene>
    <name evidence="1" type="ORF">EJB05_00081</name>
</gene>
<dbReference type="OrthoDB" id="2143914at2759"/>
<dbReference type="EMBL" id="RWGY01000002">
    <property type="protein sequence ID" value="TVU48806.1"/>
    <property type="molecule type" value="Genomic_DNA"/>
</dbReference>
<comment type="caution">
    <text evidence="1">The sequence shown here is derived from an EMBL/GenBank/DDBJ whole genome shotgun (WGS) entry which is preliminary data.</text>
</comment>
<dbReference type="Proteomes" id="UP000324897">
    <property type="component" value="Chromosome 6"/>
</dbReference>
<evidence type="ECO:0000313" key="2">
    <source>
        <dbReference type="Proteomes" id="UP000324897"/>
    </source>
</evidence>